<dbReference type="InterPro" id="IPR036388">
    <property type="entry name" value="WH-like_DNA-bd_sf"/>
</dbReference>
<organism evidence="2 3">
    <name type="scientific">Xenotaenia resolanae</name>
    <dbReference type="NCBI Taxonomy" id="208358"/>
    <lineage>
        <taxon>Eukaryota</taxon>
        <taxon>Metazoa</taxon>
        <taxon>Chordata</taxon>
        <taxon>Craniata</taxon>
        <taxon>Vertebrata</taxon>
        <taxon>Euteleostomi</taxon>
        <taxon>Actinopterygii</taxon>
        <taxon>Neopterygii</taxon>
        <taxon>Teleostei</taxon>
        <taxon>Neoteleostei</taxon>
        <taxon>Acanthomorphata</taxon>
        <taxon>Ovalentaria</taxon>
        <taxon>Atherinomorphae</taxon>
        <taxon>Cyprinodontiformes</taxon>
        <taxon>Goodeidae</taxon>
        <taxon>Xenotaenia</taxon>
    </lineage>
</organism>
<accession>A0ABV0VMP0</accession>
<keyword evidence="3" id="KW-1185">Reference proteome</keyword>
<name>A0ABV0VMP0_9TELE</name>
<dbReference type="Proteomes" id="UP001444071">
    <property type="component" value="Unassembled WGS sequence"/>
</dbReference>
<dbReference type="Pfam" id="PF25787">
    <property type="entry name" value="HTH_SB"/>
    <property type="match status" value="1"/>
</dbReference>
<comment type="caution">
    <text evidence="2">The sequence shown here is derived from an EMBL/GenBank/DDBJ whole genome shotgun (WGS) entry which is preliminary data.</text>
</comment>
<evidence type="ECO:0000259" key="1">
    <source>
        <dbReference type="Pfam" id="PF25787"/>
    </source>
</evidence>
<proteinExistence type="predicted"/>
<dbReference type="Gene3D" id="1.10.10.10">
    <property type="entry name" value="Winged helix-like DNA-binding domain superfamily/Winged helix DNA-binding domain"/>
    <property type="match status" value="1"/>
</dbReference>
<feature type="domain" description="Sleeping Beauty transposase HTH" evidence="1">
    <location>
        <begin position="2"/>
        <end position="52"/>
    </location>
</feature>
<sequence length="147" mass="16484">MKIIEINQDIRKNILDLHKSDSSFGIISRCLKEPASSAQTIIGKPEQHGNVQEGDGFCKPEINMQNVGINHPNCEVRGWLHHVVGVLSCKRDRCNSQNKGHRNETSCRNIGTISQDISQKVILLPQMGLLKGQIIQSCMKILMEELK</sequence>
<evidence type="ECO:0000313" key="3">
    <source>
        <dbReference type="Proteomes" id="UP001444071"/>
    </source>
</evidence>
<dbReference type="InterPro" id="IPR057667">
    <property type="entry name" value="HTH_SB"/>
</dbReference>
<gene>
    <name evidence="2" type="ORF">XENORESO_020543</name>
</gene>
<protein>
    <recommendedName>
        <fullName evidence="1">Sleeping Beauty transposase HTH domain-containing protein</fullName>
    </recommendedName>
</protein>
<reference evidence="2 3" key="1">
    <citation type="submission" date="2021-06" db="EMBL/GenBank/DDBJ databases">
        <authorList>
            <person name="Palmer J.M."/>
        </authorList>
    </citation>
    <scope>NUCLEOTIDE SEQUENCE [LARGE SCALE GENOMIC DNA]</scope>
    <source>
        <strain evidence="2 3">XR_2019</strain>
        <tissue evidence="2">Muscle</tissue>
    </source>
</reference>
<dbReference type="EMBL" id="JAHRIM010000813">
    <property type="protein sequence ID" value="MEQ2258495.1"/>
    <property type="molecule type" value="Genomic_DNA"/>
</dbReference>
<evidence type="ECO:0000313" key="2">
    <source>
        <dbReference type="EMBL" id="MEQ2258495.1"/>
    </source>
</evidence>